<dbReference type="PROSITE" id="PS00518">
    <property type="entry name" value="ZF_RING_1"/>
    <property type="match status" value="1"/>
</dbReference>
<evidence type="ECO:0000259" key="12">
    <source>
        <dbReference type="PROSITE" id="PS51192"/>
    </source>
</evidence>
<dbReference type="EMBL" id="CP115611">
    <property type="protein sequence ID" value="WBW71989.1"/>
    <property type="molecule type" value="Genomic_DNA"/>
</dbReference>
<dbReference type="InterPro" id="IPR014001">
    <property type="entry name" value="Helicase_ATP-bd"/>
</dbReference>
<dbReference type="Gene3D" id="3.40.50.10810">
    <property type="entry name" value="Tandem AAA-ATPase domain"/>
    <property type="match status" value="1"/>
</dbReference>
<dbReference type="CDD" id="cd18793">
    <property type="entry name" value="SF2_C_SNF"/>
    <property type="match status" value="1"/>
</dbReference>
<dbReference type="InterPro" id="IPR049730">
    <property type="entry name" value="SNF2/RAD54-like_C"/>
</dbReference>
<dbReference type="Pfam" id="PF00271">
    <property type="entry name" value="Helicase_C"/>
    <property type="match status" value="1"/>
</dbReference>
<evidence type="ECO:0000256" key="3">
    <source>
        <dbReference type="ARBA" id="ARBA00022741"/>
    </source>
</evidence>
<proteinExistence type="inferred from homology"/>
<dbReference type="Pfam" id="PF00097">
    <property type="entry name" value="zf-C3HC4"/>
    <property type="match status" value="1"/>
</dbReference>
<evidence type="ECO:0000313" key="14">
    <source>
        <dbReference type="EMBL" id="WBW71989.1"/>
    </source>
</evidence>
<dbReference type="InterPro" id="IPR050628">
    <property type="entry name" value="SNF2_RAD54_helicase_TF"/>
</dbReference>
<dbReference type="GO" id="GO:0016887">
    <property type="term" value="F:ATP hydrolysis activity"/>
    <property type="evidence" value="ECO:0007669"/>
    <property type="project" value="UniProtKB-ARBA"/>
</dbReference>
<keyword evidence="14" id="KW-0436">Ligase</keyword>
<keyword evidence="3" id="KW-0547">Nucleotide-binding</keyword>
<feature type="domain" description="Helicase ATP-binding" evidence="12">
    <location>
        <begin position="364"/>
        <end position="549"/>
    </location>
</feature>
<evidence type="ECO:0000256" key="1">
    <source>
        <dbReference type="ARBA" id="ARBA00007025"/>
    </source>
</evidence>
<feature type="region of interest" description="Disordered" evidence="10">
    <location>
        <begin position="68"/>
        <end position="188"/>
    </location>
</feature>
<evidence type="ECO:0000256" key="10">
    <source>
        <dbReference type="SAM" id="MobiDB-lite"/>
    </source>
</evidence>
<dbReference type="PROSITE" id="PS51194">
    <property type="entry name" value="HELICASE_CTER"/>
    <property type="match status" value="1"/>
</dbReference>
<dbReference type="CDD" id="cd18008">
    <property type="entry name" value="DEXDc_SHPRH-like"/>
    <property type="match status" value="1"/>
</dbReference>
<feature type="compositionally biased region" description="Polar residues" evidence="10">
    <location>
        <begin position="30"/>
        <end position="48"/>
    </location>
</feature>
<keyword evidence="4 9" id="KW-0863">Zinc-finger</keyword>
<dbReference type="Gene3D" id="3.30.40.10">
    <property type="entry name" value="Zinc/RING finger domain, C3HC4 (zinc finger)"/>
    <property type="match status" value="1"/>
</dbReference>
<dbReference type="Pfam" id="PF00176">
    <property type="entry name" value="SNF2-rel_dom"/>
    <property type="match status" value="1"/>
</dbReference>
<dbReference type="Gene3D" id="3.40.50.300">
    <property type="entry name" value="P-loop containing nucleotide triphosphate hydrolases"/>
    <property type="match status" value="1"/>
</dbReference>
<dbReference type="GO" id="GO:0005737">
    <property type="term" value="C:cytoplasm"/>
    <property type="evidence" value="ECO:0007669"/>
    <property type="project" value="TreeGrafter"/>
</dbReference>
<dbReference type="RefSeq" id="XP_056036232.1">
    <property type="nucleotide sequence ID" value="XM_056179356.1"/>
</dbReference>
<dbReference type="InterPro" id="IPR000330">
    <property type="entry name" value="SNF2_N"/>
</dbReference>
<feature type="region of interest" description="Disordered" evidence="10">
    <location>
        <begin position="265"/>
        <end position="284"/>
    </location>
</feature>
<dbReference type="GO" id="GO:0005524">
    <property type="term" value="F:ATP binding"/>
    <property type="evidence" value="ECO:0007669"/>
    <property type="project" value="UniProtKB-KW"/>
</dbReference>
<dbReference type="InterPro" id="IPR038718">
    <property type="entry name" value="SNF2-like_sf"/>
</dbReference>
<evidence type="ECO:0000256" key="8">
    <source>
        <dbReference type="ARBA" id="ARBA00022840"/>
    </source>
</evidence>
<evidence type="ECO:0000259" key="13">
    <source>
        <dbReference type="PROSITE" id="PS51194"/>
    </source>
</evidence>
<feature type="region of interest" description="Disordered" evidence="10">
    <location>
        <begin position="214"/>
        <end position="241"/>
    </location>
</feature>
<keyword evidence="7" id="KW-0862">Zinc</keyword>
<feature type="compositionally biased region" description="Polar residues" evidence="10">
    <location>
        <begin position="271"/>
        <end position="284"/>
    </location>
</feature>
<dbReference type="InterPro" id="IPR001650">
    <property type="entry name" value="Helicase_C-like"/>
</dbReference>
<feature type="region of interest" description="Disordered" evidence="10">
    <location>
        <begin position="28"/>
        <end position="50"/>
    </location>
</feature>
<dbReference type="PANTHER" id="PTHR45626">
    <property type="entry name" value="TRANSCRIPTION TERMINATION FACTOR 2-RELATED"/>
    <property type="match status" value="1"/>
</dbReference>
<protein>
    <submittedName>
        <fullName evidence="14">DNA translocase/ SUMO-targeted ubiquitin ligase E3</fullName>
    </submittedName>
</protein>
<dbReference type="InterPro" id="IPR017907">
    <property type="entry name" value="Znf_RING_CS"/>
</dbReference>
<dbReference type="InterPro" id="IPR018957">
    <property type="entry name" value="Znf_C3HC4_RING-type"/>
</dbReference>
<keyword evidence="5" id="KW-0378">Hydrolase</keyword>
<name>A0AAF0AVI3_9SCHI</name>
<dbReference type="PROSITE" id="PS51192">
    <property type="entry name" value="HELICASE_ATP_BIND_1"/>
    <property type="match status" value="1"/>
</dbReference>
<dbReference type="SMART" id="SM00487">
    <property type="entry name" value="DEXDc"/>
    <property type="match status" value="1"/>
</dbReference>
<evidence type="ECO:0000259" key="11">
    <source>
        <dbReference type="PROSITE" id="PS50089"/>
    </source>
</evidence>
<dbReference type="GeneID" id="80874045"/>
<dbReference type="GO" id="GO:0008270">
    <property type="term" value="F:zinc ion binding"/>
    <property type="evidence" value="ECO:0007669"/>
    <property type="project" value="UniProtKB-KW"/>
</dbReference>
<dbReference type="GO" id="GO:0004386">
    <property type="term" value="F:helicase activity"/>
    <property type="evidence" value="ECO:0007669"/>
    <property type="project" value="UniProtKB-KW"/>
</dbReference>
<dbReference type="InterPro" id="IPR013083">
    <property type="entry name" value="Znf_RING/FYVE/PHD"/>
</dbReference>
<evidence type="ECO:0000256" key="4">
    <source>
        <dbReference type="ARBA" id="ARBA00022771"/>
    </source>
</evidence>
<feature type="compositionally biased region" description="Basic and acidic residues" evidence="10">
    <location>
        <begin position="116"/>
        <end position="125"/>
    </location>
</feature>
<dbReference type="InterPro" id="IPR001841">
    <property type="entry name" value="Znf_RING"/>
</dbReference>
<dbReference type="PROSITE" id="PS50089">
    <property type="entry name" value="ZF_RING_2"/>
    <property type="match status" value="1"/>
</dbReference>
<reference evidence="14 15" key="1">
    <citation type="journal article" date="2023" name="G3 (Bethesda)">
        <title>A high-quality reference genome for the fission yeast Schizosaccharomyces osmophilus.</title>
        <authorList>
            <person name="Jia G.S."/>
            <person name="Zhang W.C."/>
            <person name="Liang Y."/>
            <person name="Liu X.H."/>
            <person name="Rhind N."/>
            <person name="Pidoux A."/>
            <person name="Brysch-Herzberg M."/>
            <person name="Du L.L."/>
        </authorList>
    </citation>
    <scope>NUCLEOTIDE SEQUENCE [LARGE SCALE GENOMIC DNA]</scope>
    <source>
        <strain evidence="14 15">CBS 15793</strain>
    </source>
</reference>
<evidence type="ECO:0000256" key="9">
    <source>
        <dbReference type="PROSITE-ProRule" id="PRU00175"/>
    </source>
</evidence>
<dbReference type="GO" id="GO:0008094">
    <property type="term" value="F:ATP-dependent activity, acting on DNA"/>
    <property type="evidence" value="ECO:0007669"/>
    <property type="project" value="TreeGrafter"/>
</dbReference>
<evidence type="ECO:0000256" key="2">
    <source>
        <dbReference type="ARBA" id="ARBA00022723"/>
    </source>
</evidence>
<dbReference type="GO" id="GO:0000724">
    <property type="term" value="P:double-strand break repair via homologous recombination"/>
    <property type="evidence" value="ECO:0007669"/>
    <property type="project" value="TreeGrafter"/>
</dbReference>
<dbReference type="SMART" id="SM00490">
    <property type="entry name" value="HELICc"/>
    <property type="match status" value="1"/>
</dbReference>
<dbReference type="InterPro" id="IPR027417">
    <property type="entry name" value="P-loop_NTPase"/>
</dbReference>
<dbReference type="SUPFAM" id="SSF52540">
    <property type="entry name" value="P-loop containing nucleoside triphosphate hydrolases"/>
    <property type="match status" value="2"/>
</dbReference>
<keyword evidence="8" id="KW-0067">ATP-binding</keyword>
<dbReference type="AlphaFoldDB" id="A0AAF0AVI3"/>
<dbReference type="GO" id="GO:0016874">
    <property type="term" value="F:ligase activity"/>
    <property type="evidence" value="ECO:0007669"/>
    <property type="project" value="UniProtKB-KW"/>
</dbReference>
<dbReference type="CDD" id="cd16449">
    <property type="entry name" value="RING-HC"/>
    <property type="match status" value="1"/>
</dbReference>
<dbReference type="SUPFAM" id="SSF57850">
    <property type="entry name" value="RING/U-box"/>
    <property type="match status" value="1"/>
</dbReference>
<accession>A0AAF0AVI3</accession>
<keyword evidence="6" id="KW-0347">Helicase</keyword>
<feature type="compositionally biased region" description="Basic and acidic residues" evidence="10">
    <location>
        <begin position="138"/>
        <end position="150"/>
    </location>
</feature>
<evidence type="ECO:0000256" key="7">
    <source>
        <dbReference type="ARBA" id="ARBA00022833"/>
    </source>
</evidence>
<sequence length="998" mass="112902">MEKSKAFSCVDPNLCNHFPPCLKDAKHHFSSTNSESNPNPFSSLSNGNAPALQDFDFQRKLAFLNRKRQLDRAVPSQPPMDPRPLFASPSHDDKDANSKLSAFSPRLPPVDPLPFGEREDIKKEGTTPLPSYASAASHEQKQPQREKDDPIIVISDSEEDEKPSIVESTPVVKDEKQAVPTSPYDIPNEVIETGYKRPRLHSNDNKDHMLDVKPSWTGTSGSAPQSILWDGGTNENPISLTDDEDEAHFNQLLADASVSMDAPHHQLPFYSDSSTSFPDLPNPSSFQAFPPQHPWGVPPPPLVLHQPHLFQDHTSLTQKEQLKELFKDLDDQLESFPQAREGTPAGLVPVLMEHQKEGLAWLKKMEESTKRGGVLADDMGLGKTVQILALLVSRPSNDPKTKTTLIVAPVALIQQWRREIIAKIKPSMRPSIYVHHGQLKKHRSAEELTNYDVVLTTYNVIAYEYRHRMAYEQSLAEGAPIEKFEHLPFFEANWYRVVLDEAQTIKNRNTLSARGCCLLQSTLRWCLSGTPMQNGIEEFYSLVKFLRIQPYCDWSHFSRDFAGRLNQESDSSRAMKRFRGLIKAVLLRRTKTTKIDGKPILTLPPKTVRKEESALSKPEMEFYNALQAGAQIQMRKYMQEGTVTTHYGSILVLLLRLRQACCHPWLLVARQTTDDDNDSFQKEARSLYNKLSGEALNRLKTTEMLRCSVCQDYVLDLQIIIPCGHFVCRECLSHLITSSEVAAQRDATEEANPKCTICFEYIVPDNFISYNLFRRFAGMTPIIGSDNKLKTDRLAELLPQGYNNILENRELGMNIFTNPYNWITSTKIDKAVGEITSILKEHPQDKILVFSQFVSFLELFTVPLQQNNVQFIHYHGGLSPTARNEAILQFETDTNSSVLLISLKAGNVGLNLTCANHVLVLDPFWNPYIEEQAIDRAHRIGQSKPVNVLKITVNNTVEERVLALQEKKRELIDSALGEKGLREISRLNTKELAFLFGM</sequence>
<organism evidence="14 15">
    <name type="scientific">Schizosaccharomyces osmophilus</name>
    <dbReference type="NCBI Taxonomy" id="2545709"/>
    <lineage>
        <taxon>Eukaryota</taxon>
        <taxon>Fungi</taxon>
        <taxon>Dikarya</taxon>
        <taxon>Ascomycota</taxon>
        <taxon>Taphrinomycotina</taxon>
        <taxon>Schizosaccharomycetes</taxon>
        <taxon>Schizosaccharomycetales</taxon>
        <taxon>Schizosaccharomycetaceae</taxon>
        <taxon>Schizosaccharomyces</taxon>
    </lineage>
</organism>
<keyword evidence="15" id="KW-1185">Reference proteome</keyword>
<keyword evidence="2" id="KW-0479">Metal-binding</keyword>
<dbReference type="PANTHER" id="PTHR45626:SF49">
    <property type="entry name" value="ATP-DEPENDENT DNA HELICASE"/>
    <property type="match status" value="1"/>
</dbReference>
<gene>
    <name evidence="14" type="primary">rrp2</name>
    <name evidence="14" type="ORF">SOMG_00562</name>
</gene>
<evidence type="ECO:0000256" key="6">
    <source>
        <dbReference type="ARBA" id="ARBA00022806"/>
    </source>
</evidence>
<feature type="compositionally biased region" description="Polar residues" evidence="10">
    <location>
        <begin position="216"/>
        <end position="225"/>
    </location>
</feature>
<comment type="similarity">
    <text evidence="1">Belongs to the SNF2/RAD54 helicase family.</text>
</comment>
<dbReference type="Proteomes" id="UP001212411">
    <property type="component" value="Chromosome 1"/>
</dbReference>
<evidence type="ECO:0000313" key="15">
    <source>
        <dbReference type="Proteomes" id="UP001212411"/>
    </source>
</evidence>
<feature type="domain" description="Helicase C-terminal" evidence="13">
    <location>
        <begin position="827"/>
        <end position="993"/>
    </location>
</feature>
<evidence type="ECO:0000256" key="5">
    <source>
        <dbReference type="ARBA" id="ARBA00022801"/>
    </source>
</evidence>
<feature type="domain" description="RING-type" evidence="11">
    <location>
        <begin position="707"/>
        <end position="758"/>
    </location>
</feature>
<dbReference type="SMART" id="SM00184">
    <property type="entry name" value="RING"/>
    <property type="match status" value="1"/>
</dbReference>
<dbReference type="GO" id="GO:0005634">
    <property type="term" value="C:nucleus"/>
    <property type="evidence" value="ECO:0007669"/>
    <property type="project" value="TreeGrafter"/>
</dbReference>
<dbReference type="KEGG" id="som:SOMG_00562"/>